<organism evidence="4 5">
    <name type="scientific">Yoonia vestfoldensis SKA53</name>
    <dbReference type="NCBI Taxonomy" id="314232"/>
    <lineage>
        <taxon>Bacteria</taxon>
        <taxon>Pseudomonadati</taxon>
        <taxon>Pseudomonadota</taxon>
        <taxon>Alphaproteobacteria</taxon>
        <taxon>Rhodobacterales</taxon>
        <taxon>Paracoccaceae</taxon>
        <taxon>Yoonia</taxon>
    </lineage>
</organism>
<name>A3V2W7_9RHOB</name>
<evidence type="ECO:0000256" key="3">
    <source>
        <dbReference type="SAM" id="MobiDB-lite"/>
    </source>
</evidence>
<reference evidence="4 5" key="1">
    <citation type="submission" date="2006-01" db="EMBL/GenBank/DDBJ databases">
        <authorList>
            <person name="Hagstrom A."/>
            <person name="Ferriera S."/>
            <person name="Johnson J."/>
            <person name="Kravitz S."/>
            <person name="Halpern A."/>
            <person name="Remington K."/>
            <person name="Beeson K."/>
            <person name="Tran B."/>
            <person name="Rogers Y.-H."/>
            <person name="Friedman R."/>
            <person name="Venter J.C."/>
        </authorList>
    </citation>
    <scope>NUCLEOTIDE SEQUENCE [LARGE SCALE GENOMIC DNA]</scope>
    <source>
        <strain evidence="4 5">SKA53</strain>
    </source>
</reference>
<dbReference type="Proteomes" id="UP000004507">
    <property type="component" value="Unassembled WGS sequence"/>
</dbReference>
<accession>A3V2W7</accession>
<dbReference type="OrthoDB" id="9342475at2"/>
<evidence type="ECO:0000313" key="5">
    <source>
        <dbReference type="Proteomes" id="UP000004507"/>
    </source>
</evidence>
<comment type="caution">
    <text evidence="4">The sequence shown here is derived from an EMBL/GenBank/DDBJ whole genome shotgun (WGS) entry which is preliminary data.</text>
</comment>
<dbReference type="EMBL" id="AAMS01000002">
    <property type="protein sequence ID" value="EAQ07698.1"/>
    <property type="molecule type" value="Genomic_DNA"/>
</dbReference>
<dbReference type="PANTHER" id="PTHR38340">
    <property type="entry name" value="S-LAYER PROTEIN"/>
    <property type="match status" value="1"/>
</dbReference>
<gene>
    <name evidence="4" type="ORF">SKA53_12713</name>
</gene>
<dbReference type="InterPro" id="IPR001343">
    <property type="entry name" value="Hemolysn_Ca-bd"/>
</dbReference>
<evidence type="ECO:0000256" key="1">
    <source>
        <dbReference type="ARBA" id="ARBA00004613"/>
    </source>
</evidence>
<dbReference type="AlphaFoldDB" id="A3V2W7"/>
<dbReference type="InterPro" id="IPR011049">
    <property type="entry name" value="Serralysin-like_metalloprot_C"/>
</dbReference>
<dbReference type="InterPro" id="IPR018511">
    <property type="entry name" value="Hemolysin-typ_Ca-bd_CS"/>
</dbReference>
<dbReference type="Pfam" id="PF00353">
    <property type="entry name" value="HemolysinCabind"/>
    <property type="match status" value="3"/>
</dbReference>
<dbReference type="GO" id="GO:0005576">
    <property type="term" value="C:extracellular region"/>
    <property type="evidence" value="ECO:0007669"/>
    <property type="project" value="UniProtKB-SubCell"/>
</dbReference>
<dbReference type="STRING" id="314232.SKA53_12713"/>
<dbReference type="PROSITE" id="PS00330">
    <property type="entry name" value="HEMOLYSIN_CALCIUM"/>
    <property type="match status" value="3"/>
</dbReference>
<dbReference type="SUPFAM" id="SSF51120">
    <property type="entry name" value="beta-Roll"/>
    <property type="match status" value="2"/>
</dbReference>
<proteinExistence type="predicted"/>
<dbReference type="HOGENOM" id="CLU_015840_0_0_5"/>
<dbReference type="RefSeq" id="WP_007206484.1">
    <property type="nucleotide sequence ID" value="NZ_CH672414.1"/>
</dbReference>
<protein>
    <submittedName>
        <fullName evidence="4">Putative secreted calcium-binding protein</fullName>
    </submittedName>
</protein>
<dbReference type="SUPFAM" id="SSF101908">
    <property type="entry name" value="Putative isomerase YbhE"/>
    <property type="match status" value="1"/>
</dbReference>
<dbReference type="Gene3D" id="2.150.10.10">
    <property type="entry name" value="Serralysin-like metalloprotease, C-terminal"/>
    <property type="match status" value="3"/>
</dbReference>
<dbReference type="eggNOG" id="COG2931">
    <property type="taxonomic scope" value="Bacteria"/>
</dbReference>
<evidence type="ECO:0000313" key="4">
    <source>
        <dbReference type="EMBL" id="EAQ07698.1"/>
    </source>
</evidence>
<comment type="subcellular location">
    <subcellularLocation>
        <location evidence="1">Secreted</location>
    </subcellularLocation>
</comment>
<dbReference type="PANTHER" id="PTHR38340:SF1">
    <property type="entry name" value="S-LAYER PROTEIN"/>
    <property type="match status" value="1"/>
</dbReference>
<dbReference type="GO" id="GO:0005509">
    <property type="term" value="F:calcium ion binding"/>
    <property type="evidence" value="ECO:0007669"/>
    <property type="project" value="InterPro"/>
</dbReference>
<feature type="compositionally biased region" description="Pro residues" evidence="3">
    <location>
        <begin position="495"/>
        <end position="513"/>
    </location>
</feature>
<dbReference type="PRINTS" id="PR00313">
    <property type="entry name" value="CABNDNGRPT"/>
</dbReference>
<keyword evidence="2" id="KW-0964">Secreted</keyword>
<feature type="region of interest" description="Disordered" evidence="3">
    <location>
        <begin position="487"/>
        <end position="521"/>
    </location>
</feature>
<keyword evidence="5" id="KW-1185">Reference proteome</keyword>
<dbReference type="InterPro" id="IPR050557">
    <property type="entry name" value="RTX_toxin/Mannuronan_C5-epim"/>
</dbReference>
<sequence length="711" mass="72325">MSTLVPVRYLTIPDASTWSRITDLDIVRFDGTDNLVGITRFDGALQSWDISGPVLDTGALRRLDGGDVAGGGGSVLTLDSAAGPVLLTGGGTDGAFQQISLTGGQWQVIDTLPIFAGFRPDLVVQQGGAQFVYGGIAGQAGIAGWQFDAAGQFIGALATIPTSGPVTAITAAGGFIYTVDATNRLTGWQVDATGSLSEIAALTAETGLWIADASAMQTVVVAGVTYLVLAAAGSSSLTVIEVGAQGALTIRDHLLDTLHTRFGGVTALEIVTEGGRSYVIAGGADDGISVFALLPGGQLVALAHIEDTTAIGLDNVSAIAARGHEDRLDIFVASSSEPGITQLRLDTGGTGITATATLAGGVLTGTGGDDILLGGAGDDQIFGGAGNDIMHDGAGSDILTGGPGADVFILVADGKTDTITDFTLGEDRLDLSGWPMLRDISQLTMAITPTGFIIRYGNEELIIHSADGNLFDYRLLTNADVLGGMRLPATLSPGSPGPATPPPALTPTPPDSPADPGGPFSMQVAKRALVESKITELRDALLNQPAAPPSADRVVTGTDSNDLLIGGDGADLLLGRSGNDILTGGAGADILLGADGHDDLRGGDGQDLLIGGGGDDRLDGGNSDDVLTGGAGADTFIFNAGRDLISDFEQSIDRIVLDARLWTGLTSAADLLLLYGTQDGSRVTIDFGNGDILRIDGVTDYATLADDIALF</sequence>
<evidence type="ECO:0000256" key="2">
    <source>
        <dbReference type="ARBA" id="ARBA00022525"/>
    </source>
</evidence>